<dbReference type="InterPro" id="IPR002818">
    <property type="entry name" value="DJ-1/PfpI"/>
</dbReference>
<dbReference type="Gene3D" id="3.40.50.880">
    <property type="match status" value="1"/>
</dbReference>
<dbReference type="AlphaFoldDB" id="A0A9P6CNY8"/>
<name>A0A9P6CNY8_9AGAR</name>
<dbReference type="Pfam" id="PF01965">
    <property type="entry name" value="DJ-1_PfpI"/>
    <property type="match status" value="1"/>
</dbReference>
<dbReference type="SUPFAM" id="SSF52317">
    <property type="entry name" value="Class I glutamine amidotransferase-like"/>
    <property type="match status" value="1"/>
</dbReference>
<dbReference type="EMBL" id="MU155448">
    <property type="protein sequence ID" value="KAF9473377.1"/>
    <property type="molecule type" value="Genomic_DNA"/>
</dbReference>
<organism evidence="2 3">
    <name type="scientific">Pholiota conissans</name>
    <dbReference type="NCBI Taxonomy" id="109636"/>
    <lineage>
        <taxon>Eukaryota</taxon>
        <taxon>Fungi</taxon>
        <taxon>Dikarya</taxon>
        <taxon>Basidiomycota</taxon>
        <taxon>Agaricomycotina</taxon>
        <taxon>Agaricomycetes</taxon>
        <taxon>Agaricomycetidae</taxon>
        <taxon>Agaricales</taxon>
        <taxon>Agaricineae</taxon>
        <taxon>Strophariaceae</taxon>
        <taxon>Pholiota</taxon>
    </lineage>
</organism>
<protein>
    <submittedName>
        <fullName evidence="2">Class I glutamine amidotransferase-like protein</fullName>
    </submittedName>
</protein>
<dbReference type="PANTHER" id="PTHR43130:SF7">
    <property type="entry name" value="DJ-1_PFPI DOMAIN-CONTAINING PROTEIN"/>
    <property type="match status" value="1"/>
</dbReference>
<accession>A0A9P6CNY8</accession>
<sequence>MSSKTVNFGLLLLPDHQWLDAAGPVDLINNHSQAYLKALRVEESLVAKAWPIEWHYISHNLEPVHAGSGPAQLPTHTYDTCPELNYLVVPGPAPLLPLPEGCVAFLQKLMAQDSFKGLLTVCTASIAVSQAGILDGLSVCSNKWVLKRLAGVGRLPKKVKWVGDRRFLVDGKVWSAGGITAGMDLACEFARVHFDSELVQFVKDVSEYEPNPAQPDPFAKLLEGVDLN</sequence>
<dbReference type="InterPro" id="IPR029062">
    <property type="entry name" value="Class_I_gatase-like"/>
</dbReference>
<evidence type="ECO:0000259" key="1">
    <source>
        <dbReference type="Pfam" id="PF01965"/>
    </source>
</evidence>
<keyword evidence="2" id="KW-0315">Glutamine amidotransferase</keyword>
<comment type="caution">
    <text evidence="2">The sequence shown here is derived from an EMBL/GenBank/DDBJ whole genome shotgun (WGS) entry which is preliminary data.</text>
</comment>
<keyword evidence="3" id="KW-1185">Reference proteome</keyword>
<proteinExistence type="predicted"/>
<feature type="domain" description="DJ-1/PfpI" evidence="1">
    <location>
        <begin position="52"/>
        <end position="189"/>
    </location>
</feature>
<reference evidence="2" key="1">
    <citation type="submission" date="2020-11" db="EMBL/GenBank/DDBJ databases">
        <authorList>
            <consortium name="DOE Joint Genome Institute"/>
            <person name="Ahrendt S."/>
            <person name="Riley R."/>
            <person name="Andreopoulos W."/>
            <person name="Labutti K."/>
            <person name="Pangilinan J."/>
            <person name="Ruiz-Duenas F.J."/>
            <person name="Barrasa J.M."/>
            <person name="Sanchez-Garcia M."/>
            <person name="Camarero S."/>
            <person name="Miyauchi S."/>
            <person name="Serrano A."/>
            <person name="Linde D."/>
            <person name="Babiker R."/>
            <person name="Drula E."/>
            <person name="Ayuso-Fernandez I."/>
            <person name="Pacheco R."/>
            <person name="Padilla G."/>
            <person name="Ferreira P."/>
            <person name="Barriuso J."/>
            <person name="Kellner H."/>
            <person name="Castanera R."/>
            <person name="Alfaro M."/>
            <person name="Ramirez L."/>
            <person name="Pisabarro A.G."/>
            <person name="Kuo A."/>
            <person name="Tritt A."/>
            <person name="Lipzen A."/>
            <person name="He G."/>
            <person name="Yan M."/>
            <person name="Ng V."/>
            <person name="Cullen D."/>
            <person name="Martin F."/>
            <person name="Rosso M.-N."/>
            <person name="Henrissat B."/>
            <person name="Hibbett D."/>
            <person name="Martinez A.T."/>
            <person name="Grigoriev I.V."/>
        </authorList>
    </citation>
    <scope>NUCLEOTIDE SEQUENCE</scope>
    <source>
        <strain evidence="2">CIRM-BRFM 674</strain>
    </source>
</reference>
<evidence type="ECO:0000313" key="2">
    <source>
        <dbReference type="EMBL" id="KAF9473377.1"/>
    </source>
</evidence>
<dbReference type="InterPro" id="IPR052158">
    <property type="entry name" value="INH-QAR"/>
</dbReference>
<gene>
    <name evidence="2" type="ORF">BDN70DRAFT_997679</name>
</gene>
<dbReference type="PANTHER" id="PTHR43130">
    <property type="entry name" value="ARAC-FAMILY TRANSCRIPTIONAL REGULATOR"/>
    <property type="match status" value="1"/>
</dbReference>
<dbReference type="OrthoDB" id="543156at2759"/>
<dbReference type="Proteomes" id="UP000807469">
    <property type="component" value="Unassembled WGS sequence"/>
</dbReference>
<evidence type="ECO:0000313" key="3">
    <source>
        <dbReference type="Proteomes" id="UP000807469"/>
    </source>
</evidence>